<keyword evidence="4" id="KW-0411">Iron-sulfur</keyword>
<dbReference type="AlphaFoldDB" id="A0AAU8GD58"/>
<dbReference type="InterPro" id="IPR007197">
    <property type="entry name" value="rSAM"/>
</dbReference>
<feature type="domain" description="Radical SAM core" evidence="5">
    <location>
        <begin position="88"/>
        <end position="206"/>
    </location>
</feature>
<organism evidence="6">
    <name type="scientific">Dehalogenimonas sp. 4OHTPN</name>
    <dbReference type="NCBI Taxonomy" id="3166643"/>
    <lineage>
        <taxon>Bacteria</taxon>
        <taxon>Bacillati</taxon>
        <taxon>Chloroflexota</taxon>
        <taxon>Dehalococcoidia</taxon>
        <taxon>Dehalococcoidales</taxon>
        <taxon>Dehalococcoidaceae</taxon>
        <taxon>Dehalogenimonas</taxon>
    </lineage>
</organism>
<dbReference type="SFLD" id="SFLDG01067">
    <property type="entry name" value="SPASM/twitch_domain_containing"/>
    <property type="match status" value="1"/>
</dbReference>
<keyword evidence="3" id="KW-0408">Iron</keyword>
<dbReference type="GO" id="GO:0051536">
    <property type="term" value="F:iron-sulfur cluster binding"/>
    <property type="evidence" value="ECO:0007669"/>
    <property type="project" value="UniProtKB-KW"/>
</dbReference>
<dbReference type="InterPro" id="IPR058240">
    <property type="entry name" value="rSAM_sf"/>
</dbReference>
<dbReference type="CDD" id="cd01335">
    <property type="entry name" value="Radical_SAM"/>
    <property type="match status" value="1"/>
</dbReference>
<evidence type="ECO:0000256" key="4">
    <source>
        <dbReference type="ARBA" id="ARBA00023014"/>
    </source>
</evidence>
<evidence type="ECO:0000313" key="6">
    <source>
        <dbReference type="EMBL" id="XCH34004.1"/>
    </source>
</evidence>
<dbReference type="GO" id="GO:0003824">
    <property type="term" value="F:catalytic activity"/>
    <property type="evidence" value="ECO:0007669"/>
    <property type="project" value="InterPro"/>
</dbReference>
<dbReference type="Gene3D" id="3.20.20.70">
    <property type="entry name" value="Aldolase class I"/>
    <property type="match status" value="1"/>
</dbReference>
<keyword evidence="2" id="KW-0479">Metal-binding</keyword>
<evidence type="ECO:0000259" key="5">
    <source>
        <dbReference type="Pfam" id="PF04055"/>
    </source>
</evidence>
<evidence type="ECO:0000256" key="1">
    <source>
        <dbReference type="ARBA" id="ARBA00022691"/>
    </source>
</evidence>
<reference evidence="6" key="1">
    <citation type="submission" date="2024-06" db="EMBL/GenBank/DDBJ databases">
        <title>A Novel Isolate, Dehalogenimonas sp. Strain 4OHTPN, Dechlorinates Aromatic 4 Hydroxy chlorothalonil by a Novel Reductive Dehalogenase.</title>
        <authorList>
            <person name="Liu G."/>
        </authorList>
    </citation>
    <scope>NUCLEOTIDE SEQUENCE</scope>
    <source>
        <strain evidence="6">4OHTPN</strain>
    </source>
</reference>
<dbReference type="PANTHER" id="PTHR11228:SF7">
    <property type="entry name" value="PQQA PEPTIDE CYCLASE"/>
    <property type="match status" value="1"/>
</dbReference>
<gene>
    <name evidence="6" type="ORF">ABV300_03755</name>
</gene>
<proteinExistence type="predicted"/>
<dbReference type="SUPFAM" id="SSF102114">
    <property type="entry name" value="Radical SAM enzymes"/>
    <property type="match status" value="1"/>
</dbReference>
<dbReference type="InterPro" id="IPR050377">
    <property type="entry name" value="Radical_SAM_PqqE_MftC-like"/>
</dbReference>
<keyword evidence="1" id="KW-0949">S-adenosyl-L-methionine</keyword>
<dbReference type="Pfam" id="PF04055">
    <property type="entry name" value="Radical_SAM"/>
    <property type="match status" value="1"/>
</dbReference>
<dbReference type="PANTHER" id="PTHR11228">
    <property type="entry name" value="RADICAL SAM DOMAIN PROTEIN"/>
    <property type="match status" value="1"/>
</dbReference>
<sequence length="389" mass="43753">MTVYYPTHILRILLRRGLLIDRLKFIFGVDAGEVERFIMAVYAHGQPVPDRAVSAHLPTLVENGYLNVDGPSSRGRCSFMNTVGVNFELTYRCNLRCRHCLQQNIRDDTRRELSTEQVKHLIRQVYLSGLCTVGINFTGGEALGHRDDLFEIMAYTGRLGIPWRLNTNSWWAGKADLELFGRHFPSSQDLVLYLKDLGLQRFALSFDERMVDSKRVNDLLCSISLCEMNDIDYEVIFTGIESAEASRVITLIKKALKCNFLPHLTIVYNEMVDVGGAIDSAGRHSWQSNLSPCMGTGFYHPAYLHISPEGKVRTCMYASDAANVGDVRKDDFIDLINRFPGNEIGRFFTSPVKKQQAIARLTAQGAEKYKALIHECARNAFVAGALGSK</sequence>
<accession>A0AAU8GD58</accession>
<evidence type="ECO:0000256" key="2">
    <source>
        <dbReference type="ARBA" id="ARBA00022723"/>
    </source>
</evidence>
<evidence type="ECO:0000256" key="3">
    <source>
        <dbReference type="ARBA" id="ARBA00023004"/>
    </source>
</evidence>
<dbReference type="RefSeq" id="WP_353715192.1">
    <property type="nucleotide sequence ID" value="NZ_CP159307.1"/>
</dbReference>
<name>A0AAU8GD58_9CHLR</name>
<protein>
    <submittedName>
        <fullName evidence="6">Radical SAM protein</fullName>
    </submittedName>
</protein>
<dbReference type="SFLD" id="SFLDS00029">
    <property type="entry name" value="Radical_SAM"/>
    <property type="match status" value="1"/>
</dbReference>
<dbReference type="InterPro" id="IPR013785">
    <property type="entry name" value="Aldolase_TIM"/>
</dbReference>
<dbReference type="GO" id="GO:0046872">
    <property type="term" value="F:metal ion binding"/>
    <property type="evidence" value="ECO:0007669"/>
    <property type="project" value="UniProtKB-KW"/>
</dbReference>
<dbReference type="EMBL" id="CP159307">
    <property type="protein sequence ID" value="XCH34004.1"/>
    <property type="molecule type" value="Genomic_DNA"/>
</dbReference>